<gene>
    <name evidence="1" type="ORF">D7Z94_21080</name>
</gene>
<dbReference type="PROSITE" id="PS51257">
    <property type="entry name" value="PROKAR_LIPOPROTEIN"/>
    <property type="match status" value="1"/>
</dbReference>
<comment type="caution">
    <text evidence="1">The sequence shown here is derived from an EMBL/GenBank/DDBJ whole genome shotgun (WGS) entry which is preliminary data.</text>
</comment>
<dbReference type="EMBL" id="RBCJ01000004">
    <property type="protein sequence ID" value="RKN78691.1"/>
    <property type="molecule type" value="Genomic_DNA"/>
</dbReference>
<sequence>MKKVILTTLILAFAISCNVKKEEKGALPDIDVDVSADMGELPEYEVNWADINVGTTTKMVKIPKVIVVMEEEEVEVPFIDVDMPGEDKMERTIVIEAEVSGNEHDLNIQEIRATDRRLYVISKLDKLDTDLGDKTMRVQDQIELNAPDLDVVHIIIGERADNVLNKQYRYINSMNDLSEKVKKAKIIYSK</sequence>
<reference evidence="1 2" key="1">
    <citation type="submission" date="2018-10" db="EMBL/GenBank/DDBJ databases">
        <title>Ulvibacterium marinum gen. nov., sp. nov., a novel marine bacterium of the family Flavobacteriaceae, isolated from a culture of the green alga Ulva prolifera.</title>
        <authorList>
            <person name="Zhang Z."/>
        </authorList>
    </citation>
    <scope>NUCLEOTIDE SEQUENCE [LARGE SCALE GENOMIC DNA]</scope>
    <source>
        <strain evidence="1 2">CCMM003</strain>
    </source>
</reference>
<dbReference type="Proteomes" id="UP000276603">
    <property type="component" value="Unassembled WGS sequence"/>
</dbReference>
<name>A0A3B0C1J7_9FLAO</name>
<organism evidence="1 2">
    <name type="scientific">Ulvibacterium marinum</name>
    <dbReference type="NCBI Taxonomy" id="2419782"/>
    <lineage>
        <taxon>Bacteria</taxon>
        <taxon>Pseudomonadati</taxon>
        <taxon>Bacteroidota</taxon>
        <taxon>Flavobacteriia</taxon>
        <taxon>Flavobacteriales</taxon>
        <taxon>Flavobacteriaceae</taxon>
        <taxon>Ulvibacterium</taxon>
    </lineage>
</organism>
<dbReference type="RefSeq" id="WP_120713599.1">
    <property type="nucleotide sequence ID" value="NZ_RBCJ01000004.1"/>
</dbReference>
<dbReference type="AlphaFoldDB" id="A0A3B0C1J7"/>
<keyword evidence="2" id="KW-1185">Reference proteome</keyword>
<protein>
    <submittedName>
        <fullName evidence="1">Uncharacterized protein</fullName>
    </submittedName>
</protein>
<dbReference type="OrthoDB" id="1432199at2"/>
<proteinExistence type="predicted"/>
<accession>A0A3B0C1J7</accession>
<evidence type="ECO:0000313" key="2">
    <source>
        <dbReference type="Proteomes" id="UP000276603"/>
    </source>
</evidence>
<evidence type="ECO:0000313" key="1">
    <source>
        <dbReference type="EMBL" id="RKN78691.1"/>
    </source>
</evidence>